<evidence type="ECO:0000256" key="1">
    <source>
        <dbReference type="ARBA" id="ARBA00004328"/>
    </source>
</evidence>
<comment type="subunit">
    <text evidence="12">Homotrimer. Interacts with the receptor-recognizing protein Gp38.</text>
</comment>
<feature type="domain" description="Peptidase S74" evidence="14">
    <location>
        <begin position="1189"/>
        <end position="1286"/>
    </location>
</feature>
<comment type="function">
    <text evidence="9">Constitues the trimeric tip of the long tail fiber that mediates the attachment to the host receptor, together with the receptor-recognizing protein Gp38.</text>
</comment>
<evidence type="ECO:0000313" key="15">
    <source>
        <dbReference type="EMBL" id="AUV63109.1"/>
    </source>
</evidence>
<evidence type="ECO:0000256" key="9">
    <source>
        <dbReference type="ARBA" id="ARBA00035604"/>
    </source>
</evidence>
<evidence type="ECO:0000256" key="3">
    <source>
        <dbReference type="ARBA" id="ARBA00022672"/>
    </source>
</evidence>
<evidence type="ECO:0000256" key="12">
    <source>
        <dbReference type="ARBA" id="ARBA00035669"/>
    </source>
</evidence>
<keyword evidence="4" id="KW-1227">Viral tail protein</keyword>
<evidence type="ECO:0000256" key="10">
    <source>
        <dbReference type="ARBA" id="ARBA00035610"/>
    </source>
</evidence>
<organism evidence="15 16">
    <name type="scientific">Shigella phage Sf24</name>
    <dbReference type="NCBI Taxonomy" id="2024309"/>
    <lineage>
        <taxon>Viruses</taxon>
        <taxon>Duplodnaviria</taxon>
        <taxon>Heunggongvirae</taxon>
        <taxon>Uroviricota</taxon>
        <taxon>Caudoviricetes</taxon>
        <taxon>Pantevenvirales</taxon>
        <taxon>Straboviridae</taxon>
        <taxon>Tevenvirinae</taxon>
        <taxon>Tequatrovirus</taxon>
        <taxon>Tequatrovirus sf24</taxon>
    </lineage>
</organism>
<keyword evidence="7" id="KW-1160">Virus entry into host cell</keyword>
<evidence type="ECO:0000256" key="2">
    <source>
        <dbReference type="ARBA" id="ARBA00022581"/>
    </source>
</evidence>
<evidence type="ECO:0000256" key="6">
    <source>
        <dbReference type="ARBA" id="ARBA00022844"/>
    </source>
</evidence>
<evidence type="ECO:0000256" key="8">
    <source>
        <dbReference type="ARBA" id="ARBA00033188"/>
    </source>
</evidence>
<dbReference type="GO" id="GO:0098024">
    <property type="term" value="C:virus tail, fiber"/>
    <property type="evidence" value="ECO:0007669"/>
    <property type="project" value="UniProtKB-KW"/>
</dbReference>
<name>A0A2K9VLC3_9CAUD</name>
<gene>
    <name evidence="15" type="ORF">Sf24_gp99</name>
</gene>
<dbReference type="PROSITE" id="PS51688">
    <property type="entry name" value="ICA"/>
    <property type="match status" value="1"/>
</dbReference>
<evidence type="ECO:0000256" key="4">
    <source>
        <dbReference type="ARBA" id="ARBA00022732"/>
    </source>
</evidence>
<dbReference type="InterPro" id="IPR030392">
    <property type="entry name" value="S74_ICA"/>
</dbReference>
<dbReference type="InterPro" id="IPR048390">
    <property type="entry name" value="Gp34_trimer"/>
</dbReference>
<dbReference type="Pfam" id="PF13884">
    <property type="entry name" value="Peptidase_S74"/>
    <property type="match status" value="1"/>
</dbReference>
<evidence type="ECO:0000313" key="16">
    <source>
        <dbReference type="Proteomes" id="UP000241550"/>
    </source>
</evidence>
<keyword evidence="16" id="KW-1185">Reference proteome</keyword>
<reference evidence="15 16" key="1">
    <citation type="submission" date="2017-06" db="EMBL/GenBank/DDBJ databases">
        <title>The isolation and characterization of 16 novel Shigella-infecting phages from the environment.</title>
        <authorList>
            <person name="Doore S.M."/>
            <person name="Schrad J.R."/>
            <person name="Dover J.A."/>
            <person name="Parent K.N."/>
        </authorList>
    </citation>
    <scope>NUCLEOTIDE SEQUENCE [LARGE SCALE GENOMIC DNA]</scope>
</reference>
<dbReference type="Pfam" id="PF21446">
    <property type="entry name" value="Gp34_trimer"/>
    <property type="match status" value="1"/>
</dbReference>
<evidence type="ECO:0000256" key="5">
    <source>
        <dbReference type="ARBA" id="ARBA00022804"/>
    </source>
</evidence>
<keyword evidence="2" id="KW-0945">Host-virus interaction</keyword>
<evidence type="ECO:0000256" key="13">
    <source>
        <dbReference type="ARBA" id="ARBA00035705"/>
    </source>
</evidence>
<proteinExistence type="inferred from homology"/>
<dbReference type="GO" id="GO:0019062">
    <property type="term" value="P:virion attachment to host cell"/>
    <property type="evidence" value="ECO:0007669"/>
    <property type="project" value="UniProtKB-KW"/>
</dbReference>
<comment type="similarity">
    <text evidence="11">Belongs to the S16-like long tail fiber protein Gp37 family.</text>
</comment>
<dbReference type="Proteomes" id="UP000241550">
    <property type="component" value="Segment"/>
</dbReference>
<sequence length="1287" mass="137916">MATLKQIQFKRSKTAGQRPAASVLAEGELAINLKDRTLFTKDDSGNIIDLSISAGGNISGNITQNGDYLQNGTYNLNGNQFVYAGKYIEFLPKTAGNGAWANQHTNKAPIFTDLSSTTSTSEYHPLIKQRYKDGTFSLGTLVSEGSMKIHYIDETGTSKYWTFRRDGGFVVDSGSLTVTAGNISASGNINSASGVVSAPQINTKTIVLDTKAFGQYDSQSLVQYVYPGTGETNGINYLRKVRAKSGGTIYHEIASAQTGKSDEISWWTGNTAVNKQMGLRNDGAMVLRRSLAIGTITTDENVNNYGSAGAMGEKYIVLGDASTGLAYKKTGVYDLVGSGLSVASITPDSFRSTRKAIFGRSEDQGGTWLLPGQNAALLSVRTDIDQNNNGDGQTHIGYNSNSKFYHYFRGRGRMAVGMAEGLIVEPGILDIKTGSNTVSIRADGGISSTQRLSLQNGIFLSSDGNNNGISFKASSSIDGTKTLNWDAGTRAGQNKNTVILKAWGNSFNTSGGTDRHTVFEVSDSQGYYFYAQRTTPASGQTVGPINFKFNGTVETGHINGLGNITLSGAVIADSANIKGPLKISNANTADAFRIWNAEYGAIFRRSETSLHIIPTLKDAGENGGISNLRPLSIDLSNGFVQMHHSLSVGNTVRTNGLFAVDTSAALVAINSHSRVNANFRMQLGQSSYIDAECTDAVRPAGAGSFASQNNENVRAPFYMNIDRTDTSTYVPIVKQRYVQNNSCYSIGTLINGGNFRVHYHEGGDGSSTGVVIKDLGWEFNKNGDFYSPGKLGAGNIRIGTDGNITGGSGNFANLNTTLNRKVNSGFITYGATAGWYKFATVTMPQATSTVSITVTGGNGFNSGSFNQCAISEIVLRTGNNNPKGLNAVLYRRGLNSFRDIAWVNTSGDTYDIYVNMGTYANQLIFNYSSVDNATVQIIGAFSSAQNPVDALPETYVKGQVADVLTNLVDSGKTKRFVAESEIAINNQTGLRITSNGDKSGSNSVLFRNDGSAFYILLTDKNAADGNTTATEGDWNGKRPFQINMTSGEVTFGNNINIYGNGSITWTKAGANPRNMRIFHAGDASRGNRIEIADDTNYIAYFEKTPGGANRFVVNGATVAGVNQMNSFGININNALGGNSIAFGDNDTGIKQNGDGLLDIYANGVQTFRFQNGDLYSYKNINAPNVYIRSDIRLKSNFKPIENALDKVEKLTGVIYDKAEYIGGEAIETEAGIVAQTLQDVLPEAVRETEDSKGNKILTVSSQAQIALLVEAVKTLSSRVKELESKLM</sequence>
<protein>
    <recommendedName>
        <fullName evidence="13">Long tail fiber protein Gp37</fullName>
    </recommendedName>
    <alternativeName>
        <fullName evidence="8">Receptor-recognizing protein</fullName>
    </alternativeName>
</protein>
<comment type="function">
    <text evidence="10">The C-terminal chaperone protein mediates homotrimerization and proper folding of the catalytic trimer.</text>
</comment>
<evidence type="ECO:0000256" key="11">
    <source>
        <dbReference type="ARBA" id="ARBA00035637"/>
    </source>
</evidence>
<evidence type="ECO:0000259" key="14">
    <source>
        <dbReference type="PROSITE" id="PS51688"/>
    </source>
</evidence>
<evidence type="ECO:0000256" key="7">
    <source>
        <dbReference type="ARBA" id="ARBA00023296"/>
    </source>
</evidence>
<keyword evidence="6" id="KW-0946">Virion</keyword>
<dbReference type="GO" id="GO:0046718">
    <property type="term" value="P:symbiont entry into host cell"/>
    <property type="evidence" value="ECO:0007669"/>
    <property type="project" value="UniProtKB-KW"/>
</dbReference>
<keyword evidence="3" id="KW-1230">Viral tail fiber protein</keyword>
<dbReference type="EMBL" id="MF327008">
    <property type="protein sequence ID" value="AUV63109.1"/>
    <property type="molecule type" value="Genomic_DNA"/>
</dbReference>
<accession>A0A2K9VLC3</accession>
<keyword evidence="5" id="KW-1161">Viral attachment to host cell</keyword>
<comment type="subcellular location">
    <subcellularLocation>
        <location evidence="1">Virion</location>
    </subcellularLocation>
</comment>